<dbReference type="InterPro" id="IPR054221">
    <property type="entry name" value="DUF6941"/>
</dbReference>
<dbReference type="EMBL" id="MFGX01000016">
    <property type="protein sequence ID" value="OGF57218.1"/>
    <property type="molecule type" value="Genomic_DNA"/>
</dbReference>
<comment type="caution">
    <text evidence="1">The sequence shown here is derived from an EMBL/GenBank/DDBJ whole genome shotgun (WGS) entry which is preliminary data.</text>
</comment>
<dbReference type="AlphaFoldDB" id="A0A1F5V1M8"/>
<name>A0A1F5V1M8_FRAXR</name>
<accession>A0A1F5V1M8</accession>
<dbReference type="Pfam" id="PF22091">
    <property type="entry name" value="DUF6941"/>
    <property type="match status" value="1"/>
</dbReference>
<evidence type="ECO:0000313" key="2">
    <source>
        <dbReference type="Proteomes" id="UP000179157"/>
    </source>
</evidence>
<sequence>MARKHEGPYVAAAIFCDKLLKEEDGVLSAVRIVDRVIRTVKGPRAPEEMTAFPFKLGALISLKSGTIKGKRTITWGMTDPNGKIIGRQSFDVVFQGEQHGVQLQITLNTTFTIEGVYWFEVTMGNKMLTRMPLQVVYERITSKRVPNQAP</sequence>
<dbReference type="Proteomes" id="UP000179157">
    <property type="component" value="Unassembled WGS sequence"/>
</dbReference>
<evidence type="ECO:0000313" key="1">
    <source>
        <dbReference type="EMBL" id="OGF57218.1"/>
    </source>
</evidence>
<organism evidence="1 2">
    <name type="scientific">Fraserbacteria sp. (strain RBG_16_55_9)</name>
    <dbReference type="NCBI Taxonomy" id="1817864"/>
    <lineage>
        <taxon>Bacteria</taxon>
        <taxon>Candidatus Fraseribacteriota</taxon>
    </lineage>
</organism>
<gene>
    <name evidence="1" type="ORF">A2Z21_02135</name>
</gene>
<dbReference type="STRING" id="1817864.A2Z21_02135"/>
<proteinExistence type="predicted"/>
<protein>
    <submittedName>
        <fullName evidence="1">Uncharacterized protein</fullName>
    </submittedName>
</protein>
<reference evidence="1 2" key="1">
    <citation type="journal article" date="2016" name="Nat. Commun.">
        <title>Thousands of microbial genomes shed light on interconnected biogeochemical processes in an aquifer system.</title>
        <authorList>
            <person name="Anantharaman K."/>
            <person name="Brown C.T."/>
            <person name="Hug L.A."/>
            <person name="Sharon I."/>
            <person name="Castelle C.J."/>
            <person name="Probst A.J."/>
            <person name="Thomas B.C."/>
            <person name="Singh A."/>
            <person name="Wilkins M.J."/>
            <person name="Karaoz U."/>
            <person name="Brodie E.L."/>
            <person name="Williams K.H."/>
            <person name="Hubbard S.S."/>
            <person name="Banfield J.F."/>
        </authorList>
    </citation>
    <scope>NUCLEOTIDE SEQUENCE [LARGE SCALE GENOMIC DNA]</scope>
    <source>
        <strain evidence="2">RBG_16_55_9</strain>
    </source>
</reference>